<keyword evidence="1" id="KW-0472">Membrane</keyword>
<accession>A0A1W1BAQ1</accession>
<dbReference type="PROSITE" id="PS50112">
    <property type="entry name" value="PAS"/>
    <property type="match status" value="1"/>
</dbReference>
<feature type="domain" description="PAS" evidence="2">
    <location>
        <begin position="336"/>
        <end position="388"/>
    </location>
</feature>
<dbReference type="AlphaFoldDB" id="A0A1W1BAQ1"/>
<dbReference type="PANTHER" id="PTHR44757:SF2">
    <property type="entry name" value="BIOFILM ARCHITECTURE MAINTENANCE PROTEIN MBAA"/>
    <property type="match status" value="1"/>
</dbReference>
<dbReference type="PANTHER" id="PTHR44757">
    <property type="entry name" value="DIGUANYLATE CYCLASE DGCP"/>
    <property type="match status" value="1"/>
</dbReference>
<feature type="transmembrane region" description="Helical" evidence="1">
    <location>
        <begin position="9"/>
        <end position="29"/>
    </location>
</feature>
<dbReference type="EMBL" id="FPHB01000011">
    <property type="protein sequence ID" value="SFV50555.1"/>
    <property type="molecule type" value="Genomic_DNA"/>
</dbReference>
<dbReference type="InterPro" id="IPR043128">
    <property type="entry name" value="Rev_trsase/Diguanyl_cyclase"/>
</dbReference>
<dbReference type="Pfam" id="PF00990">
    <property type="entry name" value="GGDEF"/>
    <property type="match status" value="1"/>
</dbReference>
<dbReference type="InterPro" id="IPR000014">
    <property type="entry name" value="PAS"/>
</dbReference>
<keyword evidence="1" id="KW-0812">Transmembrane</keyword>
<dbReference type="InterPro" id="IPR013587">
    <property type="entry name" value="Nitrate/nitrite_sensing"/>
</dbReference>
<dbReference type="InterPro" id="IPR001610">
    <property type="entry name" value="PAC"/>
</dbReference>
<dbReference type="SUPFAM" id="SSF141868">
    <property type="entry name" value="EAL domain-like"/>
    <property type="match status" value="1"/>
</dbReference>
<protein>
    <submittedName>
        <fullName evidence="6">Diguanylate cyclase/phosphodiesterase (GGDEF &amp; EAL domains) with PAS/PAC sensor(S)</fullName>
    </submittedName>
</protein>
<dbReference type="CDD" id="cd01949">
    <property type="entry name" value="GGDEF"/>
    <property type="match status" value="1"/>
</dbReference>
<dbReference type="SMART" id="SM00052">
    <property type="entry name" value="EAL"/>
    <property type="match status" value="1"/>
</dbReference>
<feature type="domain" description="PAC" evidence="3">
    <location>
        <begin position="415"/>
        <end position="467"/>
    </location>
</feature>
<dbReference type="CDD" id="cd00130">
    <property type="entry name" value="PAS"/>
    <property type="match status" value="1"/>
</dbReference>
<dbReference type="Pfam" id="PF13426">
    <property type="entry name" value="PAS_9"/>
    <property type="match status" value="1"/>
</dbReference>
<dbReference type="PROSITE" id="PS50887">
    <property type="entry name" value="GGDEF"/>
    <property type="match status" value="1"/>
</dbReference>
<dbReference type="Pfam" id="PF00563">
    <property type="entry name" value="EAL"/>
    <property type="match status" value="1"/>
</dbReference>
<feature type="domain" description="EAL" evidence="4">
    <location>
        <begin position="646"/>
        <end position="894"/>
    </location>
</feature>
<dbReference type="InterPro" id="IPR000160">
    <property type="entry name" value="GGDEF_dom"/>
</dbReference>
<dbReference type="SMART" id="SM00091">
    <property type="entry name" value="PAS"/>
    <property type="match status" value="1"/>
</dbReference>
<feature type="domain" description="GGDEF" evidence="5">
    <location>
        <begin position="499"/>
        <end position="637"/>
    </location>
</feature>
<dbReference type="InterPro" id="IPR000700">
    <property type="entry name" value="PAS-assoc_C"/>
</dbReference>
<evidence type="ECO:0000256" key="1">
    <source>
        <dbReference type="SAM" id="Phobius"/>
    </source>
</evidence>
<dbReference type="InterPro" id="IPR052155">
    <property type="entry name" value="Biofilm_reg_signaling"/>
</dbReference>
<dbReference type="InterPro" id="IPR035919">
    <property type="entry name" value="EAL_sf"/>
</dbReference>
<dbReference type="Pfam" id="PF08376">
    <property type="entry name" value="NIT"/>
    <property type="match status" value="1"/>
</dbReference>
<dbReference type="SMART" id="SM00267">
    <property type="entry name" value="GGDEF"/>
    <property type="match status" value="1"/>
</dbReference>
<dbReference type="NCBIfam" id="TIGR00229">
    <property type="entry name" value="sensory_box"/>
    <property type="match status" value="1"/>
</dbReference>
<dbReference type="Gene3D" id="3.30.70.270">
    <property type="match status" value="1"/>
</dbReference>
<proteinExistence type="predicted"/>
<evidence type="ECO:0000259" key="3">
    <source>
        <dbReference type="PROSITE" id="PS50113"/>
    </source>
</evidence>
<dbReference type="NCBIfam" id="TIGR00254">
    <property type="entry name" value="GGDEF"/>
    <property type="match status" value="1"/>
</dbReference>
<reference evidence="6" key="1">
    <citation type="submission" date="2016-10" db="EMBL/GenBank/DDBJ databases">
        <authorList>
            <person name="de Groot N.N."/>
        </authorList>
    </citation>
    <scope>NUCLEOTIDE SEQUENCE</scope>
</reference>
<dbReference type="SMART" id="SM00086">
    <property type="entry name" value="PAC"/>
    <property type="match status" value="1"/>
</dbReference>
<evidence type="ECO:0000259" key="4">
    <source>
        <dbReference type="PROSITE" id="PS50883"/>
    </source>
</evidence>
<dbReference type="InterPro" id="IPR029787">
    <property type="entry name" value="Nucleotide_cyclase"/>
</dbReference>
<dbReference type="PROSITE" id="PS50883">
    <property type="entry name" value="EAL"/>
    <property type="match status" value="1"/>
</dbReference>
<dbReference type="Gene3D" id="3.30.450.20">
    <property type="entry name" value="PAS domain"/>
    <property type="match status" value="1"/>
</dbReference>
<dbReference type="Gene3D" id="3.20.20.450">
    <property type="entry name" value="EAL domain"/>
    <property type="match status" value="1"/>
</dbReference>
<name>A0A1W1BAQ1_9ZZZZ</name>
<evidence type="ECO:0000313" key="6">
    <source>
        <dbReference type="EMBL" id="SFV50555.1"/>
    </source>
</evidence>
<organism evidence="6">
    <name type="scientific">hydrothermal vent metagenome</name>
    <dbReference type="NCBI Taxonomy" id="652676"/>
    <lineage>
        <taxon>unclassified sequences</taxon>
        <taxon>metagenomes</taxon>
        <taxon>ecological metagenomes</taxon>
    </lineage>
</organism>
<dbReference type="InterPro" id="IPR001633">
    <property type="entry name" value="EAL_dom"/>
</dbReference>
<sequence>MIGKSLKNYLYFIFLSLFGVMLYFASFYINSKYETLKKSEFDLFVSDNIKIVSEFIHSLQIERGLSAGYIVANQKEHLRKRLLKRFEITDRYYDYFKKHLLKDSLFNKQLSKEVGFLDRGYKKSIQEKFEAIKNTRLDILHSNISSYKVIKNYSDLNSDLLELNSLYLTTFHQSFDIVYRIHILEMLQESAGRERAYLFYSLLSNDRKNSIFEIKKYIDKQQDYKTKLSDTASKNRYLDIHKLFGSIQERAVEEFRERFLKKEVSKKDAMYWFEISTKRIDLYSKSITTVIAKFREDIIQQYQNTKKDMFFALILVAFFLFLYILLFYILIQLLKEEEKMLEELRISAHTFDSHEAVLITDANGKIIKVNNSFSQITGYSKKDVIGKNPNILKSGKHSKEFYKKMWSDLDKNGKWSGEVYNKKKSGLIYPSRLSITAIKDEKGELTHYIAQFIDISDLKDAQERAKYEASHDYLTHLPNRMSLIEKLEEELPRAKRHNFLDAFLFLDLDGFKKVNDSYGHKVGDQLLIEVTKRVKKSVRKEDYVARISGDEFAIILTEFDLDREKAALDIHHICDQIIKNVSKPYTIDGYDICVGVSIGIKIFPDGKKTIHEIINDADTAMYQAKGQGKGQYVFFNKEIESKMLKLALLEKEIEEALQKKEFVFYMQPKVRVDDLEIIGAEMLVRWNHPQKGVVPPSQFLDTLKGMGKLSILTIQALKEACEFIQKYPIKDSISINVSTKELLLVPFIEQAIKIVEESKCQNHIEFEILENDLIAEFDTVVAHIKRLKQKGIKFSIDDFGTGYSSISYMRKLPVDKLKIDRYFIQNLEDEANAKLVNMAIDVAKTFELEVVVEGIENKEQLAFIRESGALCFQGFLYSEPMKKEQFVKLLHRQNS</sequence>
<keyword evidence="1" id="KW-1133">Transmembrane helix</keyword>
<dbReference type="SUPFAM" id="SSF55073">
    <property type="entry name" value="Nucleotide cyclase"/>
    <property type="match status" value="1"/>
</dbReference>
<dbReference type="CDD" id="cd01948">
    <property type="entry name" value="EAL"/>
    <property type="match status" value="1"/>
</dbReference>
<dbReference type="PROSITE" id="PS50113">
    <property type="entry name" value="PAC"/>
    <property type="match status" value="1"/>
</dbReference>
<evidence type="ECO:0000259" key="5">
    <source>
        <dbReference type="PROSITE" id="PS50887"/>
    </source>
</evidence>
<dbReference type="InterPro" id="IPR035965">
    <property type="entry name" value="PAS-like_dom_sf"/>
</dbReference>
<feature type="transmembrane region" description="Helical" evidence="1">
    <location>
        <begin position="309"/>
        <end position="331"/>
    </location>
</feature>
<dbReference type="SUPFAM" id="SSF55785">
    <property type="entry name" value="PYP-like sensor domain (PAS domain)"/>
    <property type="match status" value="1"/>
</dbReference>
<evidence type="ECO:0000259" key="2">
    <source>
        <dbReference type="PROSITE" id="PS50112"/>
    </source>
</evidence>
<gene>
    <name evidence="6" type="ORF">MNB_SM-7-1120</name>
</gene>